<proteinExistence type="predicted"/>
<accession>A0A2T0U9G8</accession>
<organism evidence="2 3">
    <name type="scientific">Arcticibacter pallidicorallinus</name>
    <dbReference type="NCBI Taxonomy" id="1259464"/>
    <lineage>
        <taxon>Bacteria</taxon>
        <taxon>Pseudomonadati</taxon>
        <taxon>Bacteroidota</taxon>
        <taxon>Sphingobacteriia</taxon>
        <taxon>Sphingobacteriales</taxon>
        <taxon>Sphingobacteriaceae</taxon>
        <taxon>Arcticibacter</taxon>
    </lineage>
</organism>
<dbReference type="Proteomes" id="UP000238034">
    <property type="component" value="Unassembled WGS sequence"/>
</dbReference>
<dbReference type="GO" id="GO:0004311">
    <property type="term" value="F:geranylgeranyl diphosphate synthase activity"/>
    <property type="evidence" value="ECO:0007669"/>
    <property type="project" value="InterPro"/>
</dbReference>
<dbReference type="SFLD" id="SFLDG01018">
    <property type="entry name" value="Squalene/Phytoene_Synthase_Lik"/>
    <property type="match status" value="1"/>
</dbReference>
<dbReference type="RefSeq" id="WP_219904983.1">
    <property type="nucleotide sequence ID" value="NZ_PVTH01000002.1"/>
</dbReference>
<dbReference type="InterPro" id="IPR044843">
    <property type="entry name" value="Trans_IPPS_bact-type"/>
</dbReference>
<dbReference type="SFLD" id="SFLDS00005">
    <property type="entry name" value="Isoprenoid_Synthase_Type_I"/>
    <property type="match status" value="1"/>
</dbReference>
<dbReference type="GO" id="GO:0016117">
    <property type="term" value="P:carotenoid biosynthetic process"/>
    <property type="evidence" value="ECO:0007669"/>
    <property type="project" value="UniProtKB-ARBA"/>
</dbReference>
<comment type="caution">
    <text evidence="2">The sequence shown here is derived from an EMBL/GenBank/DDBJ whole genome shotgun (WGS) entry which is preliminary data.</text>
</comment>
<evidence type="ECO:0000313" key="2">
    <source>
        <dbReference type="EMBL" id="PRY54559.1"/>
    </source>
</evidence>
<gene>
    <name evidence="2" type="ORF">B0I27_102326</name>
</gene>
<dbReference type="InterPro" id="IPR002060">
    <property type="entry name" value="Squ/phyt_synthse"/>
</dbReference>
<keyword evidence="3" id="KW-1185">Reference proteome</keyword>
<name>A0A2T0U9G8_9SPHI</name>
<dbReference type="SUPFAM" id="SSF48576">
    <property type="entry name" value="Terpenoid synthases"/>
    <property type="match status" value="1"/>
</dbReference>
<keyword evidence="1" id="KW-0808">Transferase</keyword>
<dbReference type="Pfam" id="PF00494">
    <property type="entry name" value="SQS_PSY"/>
    <property type="match status" value="1"/>
</dbReference>
<sequence>MMDLYNYSCFECSKLITKTYSTSFSLGIRTFHKDLRNPIYAIYGFVRYADEIVDTFHEYDKVEMIRQFGLDTYQAIERGVSINPVLQSFQLVVNQYQIDKQLIQAFLHSMEMDLQKVAYTDELFKEYIYGSAEVVGLMCLKVFCHGQEGLYATLLPSARRLGSAFQKINFLRDIQADYEERGRVYFPDVDFLRFSEADKKLIEEDIRIDFDEGLAGIRKLPRKSRAGVYVAYLYYLELFYKIKSKSAGTLAAERIRVSDKRKIWLLGQALFKEKIIGL</sequence>
<protein>
    <submittedName>
        <fullName evidence="2">Phytoene/squalene synthetase</fullName>
    </submittedName>
</protein>
<dbReference type="GO" id="GO:0051996">
    <property type="term" value="F:squalene synthase [NAD(P)H] activity"/>
    <property type="evidence" value="ECO:0007669"/>
    <property type="project" value="InterPro"/>
</dbReference>
<dbReference type="CDD" id="cd00683">
    <property type="entry name" value="Trans_IPPS_HH"/>
    <property type="match status" value="1"/>
</dbReference>
<dbReference type="InterPro" id="IPR019845">
    <property type="entry name" value="Squalene/phytoene_synthase_CS"/>
</dbReference>
<dbReference type="SFLD" id="SFLDG01212">
    <property type="entry name" value="Phytoene_synthase_like"/>
    <property type="match status" value="1"/>
</dbReference>
<evidence type="ECO:0000256" key="1">
    <source>
        <dbReference type="ARBA" id="ARBA00022679"/>
    </source>
</evidence>
<dbReference type="EMBL" id="PVTH01000002">
    <property type="protein sequence ID" value="PRY54559.1"/>
    <property type="molecule type" value="Genomic_DNA"/>
</dbReference>
<dbReference type="Gene3D" id="1.10.600.10">
    <property type="entry name" value="Farnesyl Diphosphate Synthase"/>
    <property type="match status" value="1"/>
</dbReference>
<dbReference type="InterPro" id="IPR008949">
    <property type="entry name" value="Isoprenoid_synthase_dom_sf"/>
</dbReference>
<dbReference type="InterPro" id="IPR033904">
    <property type="entry name" value="Trans_IPPS_HH"/>
</dbReference>
<evidence type="ECO:0000313" key="3">
    <source>
        <dbReference type="Proteomes" id="UP000238034"/>
    </source>
</evidence>
<dbReference type="PANTHER" id="PTHR31480">
    <property type="entry name" value="BIFUNCTIONAL LYCOPENE CYCLASE/PHYTOENE SYNTHASE"/>
    <property type="match status" value="1"/>
</dbReference>
<dbReference type="PROSITE" id="PS01045">
    <property type="entry name" value="SQUALEN_PHYTOEN_SYN_2"/>
    <property type="match status" value="1"/>
</dbReference>
<dbReference type="AlphaFoldDB" id="A0A2T0U9G8"/>
<reference evidence="2 3" key="1">
    <citation type="submission" date="2018-03" db="EMBL/GenBank/DDBJ databases">
        <title>Genomic Encyclopedia of Type Strains, Phase III (KMG-III): the genomes of soil and plant-associated and newly described type strains.</title>
        <authorList>
            <person name="Whitman W."/>
        </authorList>
    </citation>
    <scope>NUCLEOTIDE SEQUENCE [LARGE SCALE GENOMIC DNA]</scope>
    <source>
        <strain evidence="2 3">CGMCC 1.9313</strain>
    </source>
</reference>